<accession>A0AAV8UUC3</accession>
<feature type="region of interest" description="Disordered" evidence="6">
    <location>
        <begin position="94"/>
        <end position="118"/>
    </location>
</feature>
<evidence type="ECO:0000313" key="10">
    <source>
        <dbReference type="EMBL" id="KAJ8906171.1"/>
    </source>
</evidence>
<evidence type="ECO:0000313" key="11">
    <source>
        <dbReference type="Proteomes" id="UP001157974"/>
    </source>
</evidence>
<dbReference type="PANTHER" id="PTHR30603:SF47">
    <property type="entry name" value="RNA POLYMERASE SIGMA FACTOR SIGD, CHLOROPLASTIC"/>
    <property type="match status" value="1"/>
</dbReference>
<keyword evidence="11" id="KW-1185">Reference proteome</keyword>
<dbReference type="EMBL" id="JAMWBK010000004">
    <property type="protein sequence ID" value="KAJ8906171.1"/>
    <property type="molecule type" value="Genomic_DNA"/>
</dbReference>
<evidence type="ECO:0000256" key="5">
    <source>
        <dbReference type="ARBA" id="ARBA00023163"/>
    </source>
</evidence>
<reference evidence="10 11" key="1">
    <citation type="journal article" date="2023" name="Nat. Commun.">
        <title>Origin of minicircular mitochondrial genomes in red algae.</title>
        <authorList>
            <person name="Lee Y."/>
            <person name="Cho C.H."/>
            <person name="Lee Y.M."/>
            <person name="Park S.I."/>
            <person name="Yang J.H."/>
            <person name="West J.A."/>
            <person name="Bhattacharya D."/>
            <person name="Yoon H.S."/>
        </authorList>
    </citation>
    <scope>NUCLEOTIDE SEQUENCE [LARGE SCALE GENOMIC DNA]</scope>
    <source>
        <strain evidence="10 11">CCMP1338</strain>
        <tissue evidence="10">Whole cell</tissue>
    </source>
</reference>
<dbReference type="InterPro" id="IPR014284">
    <property type="entry name" value="RNA_pol_sigma-70_dom"/>
</dbReference>
<dbReference type="InterPro" id="IPR000943">
    <property type="entry name" value="RNA_pol_sigma70"/>
</dbReference>
<keyword evidence="3" id="KW-0731">Sigma factor</keyword>
<dbReference type="GO" id="GO:0016987">
    <property type="term" value="F:sigma factor activity"/>
    <property type="evidence" value="ECO:0007669"/>
    <property type="project" value="UniProtKB-KW"/>
</dbReference>
<dbReference type="Gene3D" id="1.10.10.10">
    <property type="entry name" value="Winged helix-like DNA-binding domain superfamily/Winged helix DNA-binding domain"/>
    <property type="match status" value="2"/>
</dbReference>
<evidence type="ECO:0000256" key="1">
    <source>
        <dbReference type="ARBA" id="ARBA00007788"/>
    </source>
</evidence>
<keyword evidence="5" id="KW-0804">Transcription</keyword>
<organism evidence="10 11">
    <name type="scientific">Rhodosorus marinus</name>
    <dbReference type="NCBI Taxonomy" id="101924"/>
    <lineage>
        <taxon>Eukaryota</taxon>
        <taxon>Rhodophyta</taxon>
        <taxon>Stylonematophyceae</taxon>
        <taxon>Stylonematales</taxon>
        <taxon>Stylonemataceae</taxon>
        <taxon>Rhodosorus</taxon>
    </lineage>
</organism>
<dbReference type="Proteomes" id="UP001157974">
    <property type="component" value="Unassembled WGS sequence"/>
</dbReference>
<dbReference type="InterPro" id="IPR007630">
    <property type="entry name" value="RNA_pol_sigma70_r4"/>
</dbReference>
<dbReference type="Gene3D" id="1.20.120.1810">
    <property type="match status" value="1"/>
</dbReference>
<dbReference type="PRINTS" id="PR00046">
    <property type="entry name" value="SIGMA70FCT"/>
</dbReference>
<dbReference type="InterPro" id="IPR050239">
    <property type="entry name" value="Sigma-70_RNA_pol_init_factors"/>
</dbReference>
<evidence type="ECO:0000256" key="4">
    <source>
        <dbReference type="ARBA" id="ARBA00023125"/>
    </source>
</evidence>
<dbReference type="InterPro" id="IPR036388">
    <property type="entry name" value="WH-like_DNA-bd_sf"/>
</dbReference>
<dbReference type="PANTHER" id="PTHR30603">
    <property type="entry name" value="RNA POLYMERASE SIGMA FACTOR RPO"/>
    <property type="match status" value="1"/>
</dbReference>
<dbReference type="InterPro" id="IPR007624">
    <property type="entry name" value="RNA_pol_sigma70_r3"/>
</dbReference>
<dbReference type="AlphaFoldDB" id="A0AAV8UUC3"/>
<dbReference type="InterPro" id="IPR007627">
    <property type="entry name" value="RNA_pol_sigma70_r2"/>
</dbReference>
<evidence type="ECO:0000259" key="8">
    <source>
        <dbReference type="Pfam" id="PF04542"/>
    </source>
</evidence>
<gene>
    <name evidence="10" type="ORF">NDN08_002666</name>
</gene>
<dbReference type="GO" id="GO:0003677">
    <property type="term" value="F:DNA binding"/>
    <property type="evidence" value="ECO:0007669"/>
    <property type="project" value="UniProtKB-KW"/>
</dbReference>
<comment type="similarity">
    <text evidence="1">Belongs to the sigma-70 factor family.</text>
</comment>
<dbReference type="SUPFAM" id="SSF88659">
    <property type="entry name" value="Sigma3 and sigma4 domains of RNA polymerase sigma factors"/>
    <property type="match status" value="2"/>
</dbReference>
<protein>
    <recommendedName>
        <fullName evidence="12">RNA polymerase sigma-70 domain-containing protein</fullName>
    </recommendedName>
</protein>
<feature type="domain" description="RNA polymerase sigma-70 region 4" evidence="9">
    <location>
        <begin position="297"/>
        <end position="346"/>
    </location>
</feature>
<dbReference type="GO" id="GO:0006352">
    <property type="term" value="P:DNA-templated transcription initiation"/>
    <property type="evidence" value="ECO:0007669"/>
    <property type="project" value="InterPro"/>
</dbReference>
<dbReference type="SUPFAM" id="SSF88946">
    <property type="entry name" value="Sigma2 domain of RNA polymerase sigma factors"/>
    <property type="match status" value="1"/>
</dbReference>
<keyword evidence="2" id="KW-0805">Transcription regulation</keyword>
<evidence type="ECO:0000259" key="9">
    <source>
        <dbReference type="Pfam" id="PF04545"/>
    </source>
</evidence>
<feature type="domain" description="RNA polymerase sigma-70 region 2" evidence="8">
    <location>
        <begin position="136"/>
        <end position="202"/>
    </location>
</feature>
<proteinExistence type="inferred from homology"/>
<evidence type="ECO:0008006" key="12">
    <source>
        <dbReference type="Google" id="ProtNLM"/>
    </source>
</evidence>
<comment type="caution">
    <text evidence="10">The sequence shown here is derived from an EMBL/GenBank/DDBJ whole genome shotgun (WGS) entry which is preliminary data.</text>
</comment>
<evidence type="ECO:0000259" key="7">
    <source>
        <dbReference type="Pfam" id="PF04539"/>
    </source>
</evidence>
<dbReference type="InterPro" id="IPR013324">
    <property type="entry name" value="RNA_pol_sigma_r3/r4-like"/>
</dbReference>
<dbReference type="InterPro" id="IPR013325">
    <property type="entry name" value="RNA_pol_sigma_r2"/>
</dbReference>
<sequence>MSSCFVSGGWKRGLGDGGGRKICDRVLRSQGAGVSRQGVDGKASVLSTSIGLPGTLTDKRNQTSRRWEPVFEILPKKAREAEYVGDMEDPAQFNGDGCGLKPVLKSRPEKGGEPEPLNKLAATTGGSELSKDDFLASHYGLVVSIAKKHGGSAVSFEDLIQQGMVGLCKAYERFDSERGVKFSSYATHWIRYEVQSARRNERLIRHPKHVHDFDDKIRRAVRQSVRKRGRIPRLEELAKDIGIPKSKVSEKLSHRRSCLSLAKGNELADKKRSRACPERRLMRDSLKEHVDRGLTEALSNREQLVIRKKFALDCAEAPGLGDLARQLSVSSSRVRQIEKAALDKMRRHYLQQGETHLDLLYLSSNL</sequence>
<keyword evidence="4" id="KW-0238">DNA-binding</keyword>
<dbReference type="Pfam" id="PF04539">
    <property type="entry name" value="Sigma70_r3"/>
    <property type="match status" value="1"/>
</dbReference>
<dbReference type="Pfam" id="PF04542">
    <property type="entry name" value="Sigma70_r2"/>
    <property type="match status" value="1"/>
</dbReference>
<evidence type="ECO:0000256" key="3">
    <source>
        <dbReference type="ARBA" id="ARBA00023082"/>
    </source>
</evidence>
<evidence type="ECO:0000256" key="2">
    <source>
        <dbReference type="ARBA" id="ARBA00023015"/>
    </source>
</evidence>
<dbReference type="Pfam" id="PF04545">
    <property type="entry name" value="Sigma70_r4"/>
    <property type="match status" value="1"/>
</dbReference>
<evidence type="ECO:0000256" key="6">
    <source>
        <dbReference type="SAM" id="MobiDB-lite"/>
    </source>
</evidence>
<dbReference type="NCBIfam" id="TIGR02937">
    <property type="entry name" value="sigma70-ECF"/>
    <property type="match status" value="1"/>
</dbReference>
<feature type="domain" description="RNA polymerase sigma-70 region 3" evidence="7">
    <location>
        <begin position="216"/>
        <end position="261"/>
    </location>
</feature>
<name>A0AAV8UUC3_9RHOD</name>